<dbReference type="CDD" id="cd01389">
    <property type="entry name" value="HMG-box_ROX1-like"/>
    <property type="match status" value="1"/>
</dbReference>
<reference evidence="3" key="1">
    <citation type="journal article" date="2010" name="Fungal Genet. Biol.">
        <title>Characterization of the mating type (MAT) locus in the Phialocephala fortinii s.l. -Acephala applanata species complex.</title>
        <authorList>
            <person name="Zaffarano P.L."/>
            <person name="Duo A."/>
            <person name="Grunig C.R."/>
        </authorList>
    </citation>
    <scope>NUCLEOTIDE SEQUENCE</scope>
    <source>
        <strain evidence="3">K92_131</strain>
        <strain evidence="4">K93_240</strain>
    </source>
</reference>
<accession>D9J2E2</accession>
<dbReference type="AlphaFoldDB" id="D9J2E2"/>
<proteinExistence type="predicted"/>
<dbReference type="SUPFAM" id="SSF47095">
    <property type="entry name" value="HMG-box"/>
    <property type="match status" value="1"/>
</dbReference>
<name>D9J2E2_9HELO</name>
<organism evidence="3">
    <name type="scientific">Acephala applanata</name>
    <dbReference type="NCBI Taxonomy" id="327282"/>
    <lineage>
        <taxon>Eukaryota</taxon>
        <taxon>Fungi</taxon>
        <taxon>Dikarya</taxon>
        <taxon>Ascomycota</taxon>
        <taxon>Pezizomycotina</taxon>
        <taxon>Leotiomycetes</taxon>
        <taxon>Helotiales</taxon>
        <taxon>Mollisiaceae</taxon>
        <taxon>Acephala</taxon>
    </lineage>
</organism>
<evidence type="ECO:0000313" key="4">
    <source>
        <dbReference type="EMBL" id="ADJ38499.1"/>
    </source>
</evidence>
<keyword evidence="1" id="KW-0539">Nucleus</keyword>
<sequence>MSAINHAAPNTMQNVPGAQALWTHRNNVMFNALNMPAVVVNHFLGLAARGEKVKHYIPVELVNSPARVDYLEALRMCIEIISGTRTYVHFIPINGAETGYNMGAHYRIGPMKDAADLKETSGHLVMGRGRDGLVTNPQNFAIYFRDNGVPPQFATTPSPAPAPRRTYPIFPYVNKKGKLITKTGKPRNGWIIYRASRHDAVKLAYPERTTAELSTIIQEEWQNMDVEIKQLYSDIAQAEKLSHFTTYPGYEVKPRKSSEIQKRRTITVKTILVAPGPDMEYLSDNSL</sequence>
<dbReference type="EMBL" id="HM347318">
    <property type="protein sequence ID" value="ADJ38499.1"/>
    <property type="molecule type" value="Genomic_DNA"/>
</dbReference>
<dbReference type="SMART" id="SM00398">
    <property type="entry name" value="HMG"/>
    <property type="match status" value="1"/>
</dbReference>
<dbReference type="GO" id="GO:0003677">
    <property type="term" value="F:DNA binding"/>
    <property type="evidence" value="ECO:0007669"/>
    <property type="project" value="UniProtKB-UniRule"/>
</dbReference>
<dbReference type="Pfam" id="PF00505">
    <property type="entry name" value="HMG_box"/>
    <property type="match status" value="1"/>
</dbReference>
<dbReference type="Gene3D" id="1.10.30.10">
    <property type="entry name" value="High mobility group box domain"/>
    <property type="match status" value="1"/>
</dbReference>
<gene>
    <name evidence="3" type="primary">MAT1-1-3</name>
</gene>
<evidence type="ECO:0000313" key="3">
    <source>
        <dbReference type="EMBL" id="ADJ38495.1"/>
    </source>
</evidence>
<feature type="domain" description="HMG box" evidence="2">
    <location>
        <begin position="183"/>
        <end position="251"/>
    </location>
</feature>
<keyword evidence="1" id="KW-0238">DNA-binding</keyword>
<evidence type="ECO:0000256" key="1">
    <source>
        <dbReference type="PROSITE-ProRule" id="PRU00267"/>
    </source>
</evidence>
<dbReference type="EMBL" id="HM347317">
    <property type="protein sequence ID" value="ADJ38495.1"/>
    <property type="molecule type" value="Genomic_DNA"/>
</dbReference>
<protein>
    <submittedName>
        <fullName evidence="3">MAT1-1-3</fullName>
    </submittedName>
</protein>
<dbReference type="InterPro" id="IPR009071">
    <property type="entry name" value="HMG_box_dom"/>
</dbReference>
<feature type="DNA-binding region" description="HMG box" evidence="1">
    <location>
        <begin position="183"/>
        <end position="251"/>
    </location>
</feature>
<dbReference type="PROSITE" id="PS50118">
    <property type="entry name" value="HMG_BOX_2"/>
    <property type="match status" value="1"/>
</dbReference>
<dbReference type="InterPro" id="IPR036910">
    <property type="entry name" value="HMG_box_dom_sf"/>
</dbReference>
<dbReference type="GO" id="GO:0005634">
    <property type="term" value="C:nucleus"/>
    <property type="evidence" value="ECO:0007669"/>
    <property type="project" value="UniProtKB-UniRule"/>
</dbReference>
<evidence type="ECO:0000259" key="2">
    <source>
        <dbReference type="PROSITE" id="PS50118"/>
    </source>
</evidence>